<evidence type="ECO:0000256" key="3">
    <source>
        <dbReference type="ARBA" id="ARBA00022771"/>
    </source>
</evidence>
<dbReference type="PANTHER" id="PTHR24379:SF121">
    <property type="entry name" value="C2H2-TYPE DOMAIN-CONTAINING PROTEIN"/>
    <property type="match status" value="1"/>
</dbReference>
<keyword evidence="2" id="KW-0677">Repeat</keyword>
<dbReference type="AlphaFoldDB" id="A0A9N9WDP5"/>
<keyword evidence="3 5" id="KW-0863">Zinc-finger</keyword>
<accession>A0A9N9WDP5</accession>
<proteinExistence type="predicted"/>
<dbReference type="GO" id="GO:0008270">
    <property type="term" value="F:zinc ion binding"/>
    <property type="evidence" value="ECO:0007669"/>
    <property type="project" value="UniProtKB-KW"/>
</dbReference>
<feature type="region of interest" description="Disordered" evidence="6">
    <location>
        <begin position="12"/>
        <end position="36"/>
    </location>
</feature>
<sequence>MDEDDMIVLVIGNPESANSSSENPPSSPVIKPEPIDESDMMEIIEKAKKHGKLLDIMSQNDSKESIFKKDWEQFTNTTLDIEFIKQEHYSDEEFLEQNLGIKEELIGAEEDDKTYAPEEDLNDDDYTPDIEENDSFSDSDVEYESKVHRRAHLGPAQRKSFVQDLKQEYPELSKNEKALIRTIAEIMRNVKRPQPPRDYYIVNDIMFECRKCGTMSETEPAASRHYQEKHGPRYLVCYACGVDFRSTTNLYKHEKRCIAPDAVLVLKARALSLGRKGRGRPFLPKPDEILLRQPVSKKYCCAECPAVFSSKPNLEAHENLHKGLRPYRCSQCPNAYTSYPRLRRHMRQHSSDAYICDHCGRLFKVKEALVVHLNTHMPVAKFGCSECSRRYATKAALNHHVRRQHLRLPPACACPICPKRYPRMSLVRDHMKKTHGMSLMTRKMFFKALPTLTEAQLQKAKDILKLDQGITNLASNSLLDV</sequence>
<dbReference type="EMBL" id="OU893347">
    <property type="protein sequence ID" value="CAG9786561.1"/>
    <property type="molecule type" value="Genomic_DNA"/>
</dbReference>
<evidence type="ECO:0000256" key="6">
    <source>
        <dbReference type="SAM" id="MobiDB-lite"/>
    </source>
</evidence>
<dbReference type="PROSITE" id="PS50157">
    <property type="entry name" value="ZINC_FINGER_C2H2_2"/>
    <property type="match status" value="4"/>
</dbReference>
<dbReference type="PROSITE" id="PS00028">
    <property type="entry name" value="ZINC_FINGER_C2H2_1"/>
    <property type="match status" value="5"/>
</dbReference>
<protein>
    <recommendedName>
        <fullName evidence="7">C2H2-type domain-containing protein</fullName>
    </recommendedName>
</protein>
<feature type="region of interest" description="Disordered" evidence="6">
    <location>
        <begin position="108"/>
        <end position="140"/>
    </location>
</feature>
<dbReference type="SUPFAM" id="SSF57667">
    <property type="entry name" value="beta-beta-alpha zinc fingers"/>
    <property type="match status" value="2"/>
</dbReference>
<evidence type="ECO:0000313" key="9">
    <source>
        <dbReference type="Proteomes" id="UP001153714"/>
    </source>
</evidence>
<keyword evidence="9" id="KW-1185">Reference proteome</keyword>
<dbReference type="PANTHER" id="PTHR24379">
    <property type="entry name" value="KRAB AND ZINC FINGER DOMAIN-CONTAINING"/>
    <property type="match status" value="1"/>
</dbReference>
<reference evidence="8" key="1">
    <citation type="submission" date="2021-12" db="EMBL/GenBank/DDBJ databases">
        <authorList>
            <person name="King R."/>
        </authorList>
    </citation>
    <scope>NUCLEOTIDE SEQUENCE</scope>
</reference>
<keyword evidence="1" id="KW-0479">Metal-binding</keyword>
<dbReference type="Pfam" id="PF00096">
    <property type="entry name" value="zf-C2H2"/>
    <property type="match status" value="2"/>
</dbReference>
<dbReference type="OrthoDB" id="654211at2759"/>
<evidence type="ECO:0000256" key="1">
    <source>
        <dbReference type="ARBA" id="ARBA00022723"/>
    </source>
</evidence>
<dbReference type="InterPro" id="IPR013087">
    <property type="entry name" value="Znf_C2H2_type"/>
</dbReference>
<dbReference type="Gene3D" id="3.30.160.60">
    <property type="entry name" value="Classic Zinc Finger"/>
    <property type="match status" value="4"/>
</dbReference>
<dbReference type="Proteomes" id="UP001153714">
    <property type="component" value="Chromosome 16"/>
</dbReference>
<evidence type="ECO:0000313" key="8">
    <source>
        <dbReference type="EMBL" id="CAG9786561.1"/>
    </source>
</evidence>
<feature type="compositionally biased region" description="Low complexity" evidence="6">
    <location>
        <begin position="13"/>
        <end position="24"/>
    </location>
</feature>
<name>A0A9N9WDP5_9NEOP</name>
<dbReference type="InterPro" id="IPR036236">
    <property type="entry name" value="Znf_C2H2_sf"/>
</dbReference>
<dbReference type="Pfam" id="PF13912">
    <property type="entry name" value="zf-C2H2_6"/>
    <property type="match status" value="1"/>
</dbReference>
<feature type="domain" description="C2H2-type" evidence="7">
    <location>
        <begin position="327"/>
        <end position="354"/>
    </location>
</feature>
<evidence type="ECO:0000256" key="2">
    <source>
        <dbReference type="ARBA" id="ARBA00022737"/>
    </source>
</evidence>
<keyword evidence="4" id="KW-0862">Zinc</keyword>
<evidence type="ECO:0000256" key="4">
    <source>
        <dbReference type="ARBA" id="ARBA00022833"/>
    </source>
</evidence>
<feature type="domain" description="C2H2-type" evidence="7">
    <location>
        <begin position="354"/>
        <end position="376"/>
    </location>
</feature>
<organism evidence="8 9">
    <name type="scientific">Diatraea saccharalis</name>
    <name type="common">sugarcane borer</name>
    <dbReference type="NCBI Taxonomy" id="40085"/>
    <lineage>
        <taxon>Eukaryota</taxon>
        <taxon>Metazoa</taxon>
        <taxon>Ecdysozoa</taxon>
        <taxon>Arthropoda</taxon>
        <taxon>Hexapoda</taxon>
        <taxon>Insecta</taxon>
        <taxon>Pterygota</taxon>
        <taxon>Neoptera</taxon>
        <taxon>Endopterygota</taxon>
        <taxon>Lepidoptera</taxon>
        <taxon>Glossata</taxon>
        <taxon>Ditrysia</taxon>
        <taxon>Pyraloidea</taxon>
        <taxon>Crambidae</taxon>
        <taxon>Crambinae</taxon>
        <taxon>Diatraea</taxon>
    </lineage>
</organism>
<evidence type="ECO:0000256" key="5">
    <source>
        <dbReference type="PROSITE-ProRule" id="PRU00042"/>
    </source>
</evidence>
<feature type="domain" description="C2H2-type" evidence="7">
    <location>
        <begin position="299"/>
        <end position="326"/>
    </location>
</feature>
<dbReference type="SMART" id="SM00355">
    <property type="entry name" value="ZnF_C2H2"/>
    <property type="match status" value="7"/>
</dbReference>
<gene>
    <name evidence="8" type="ORF">DIATSA_LOCUS4502</name>
</gene>
<evidence type="ECO:0000259" key="7">
    <source>
        <dbReference type="PROSITE" id="PS50157"/>
    </source>
</evidence>
<feature type="domain" description="C2H2-type" evidence="7">
    <location>
        <begin position="382"/>
        <end position="410"/>
    </location>
</feature>
<reference evidence="8" key="2">
    <citation type="submission" date="2022-10" db="EMBL/GenBank/DDBJ databases">
        <authorList>
            <consortium name="ENA_rothamsted_submissions"/>
            <consortium name="culmorum"/>
            <person name="King R."/>
        </authorList>
    </citation>
    <scope>NUCLEOTIDE SEQUENCE</scope>
</reference>